<comment type="caution">
    <text evidence="3">The sequence shown here is derived from an EMBL/GenBank/DDBJ whole genome shotgun (WGS) entry which is preliminary data.</text>
</comment>
<proteinExistence type="inferred from homology"/>
<dbReference type="SUPFAM" id="SSF51735">
    <property type="entry name" value="NAD(P)-binding Rossmann-fold domains"/>
    <property type="match status" value="1"/>
</dbReference>
<accession>A0ABD5PU69</accession>
<dbReference type="GO" id="GO:0016491">
    <property type="term" value="F:oxidoreductase activity"/>
    <property type="evidence" value="ECO:0007669"/>
    <property type="project" value="UniProtKB-KW"/>
</dbReference>
<dbReference type="InterPro" id="IPR036291">
    <property type="entry name" value="NAD(P)-bd_dom_sf"/>
</dbReference>
<reference evidence="3 4" key="1">
    <citation type="journal article" date="2019" name="Int. J. Syst. Evol. Microbiol.">
        <title>The Global Catalogue of Microorganisms (GCM) 10K type strain sequencing project: providing services to taxonomists for standard genome sequencing and annotation.</title>
        <authorList>
            <consortium name="The Broad Institute Genomics Platform"/>
            <consortium name="The Broad Institute Genome Sequencing Center for Infectious Disease"/>
            <person name="Wu L."/>
            <person name="Ma J."/>
        </authorList>
    </citation>
    <scope>NUCLEOTIDE SEQUENCE [LARGE SCALE GENOMIC DNA]</scope>
    <source>
        <strain evidence="3 4">WLHS5</strain>
    </source>
</reference>
<gene>
    <name evidence="3" type="ORF">ACFO5R_19460</name>
</gene>
<keyword evidence="4" id="KW-1185">Reference proteome</keyword>
<dbReference type="PROSITE" id="PS00061">
    <property type="entry name" value="ADH_SHORT"/>
    <property type="match status" value="1"/>
</dbReference>
<organism evidence="3 4">
    <name type="scientific">Halosolutus amylolyticus</name>
    <dbReference type="NCBI Taxonomy" id="2932267"/>
    <lineage>
        <taxon>Archaea</taxon>
        <taxon>Methanobacteriati</taxon>
        <taxon>Methanobacteriota</taxon>
        <taxon>Stenosarchaea group</taxon>
        <taxon>Halobacteria</taxon>
        <taxon>Halobacteriales</taxon>
        <taxon>Natrialbaceae</taxon>
        <taxon>Halosolutus</taxon>
    </lineage>
</organism>
<dbReference type="RefSeq" id="WP_250140849.1">
    <property type="nucleotide sequence ID" value="NZ_JALIQP010000003.1"/>
</dbReference>
<dbReference type="InterPro" id="IPR002347">
    <property type="entry name" value="SDR_fam"/>
</dbReference>
<evidence type="ECO:0000313" key="4">
    <source>
        <dbReference type="Proteomes" id="UP001595898"/>
    </source>
</evidence>
<dbReference type="PRINTS" id="PR00081">
    <property type="entry name" value="GDHRDH"/>
</dbReference>
<dbReference type="EMBL" id="JBHSFA010000011">
    <property type="protein sequence ID" value="MFC4544107.1"/>
    <property type="molecule type" value="Genomic_DNA"/>
</dbReference>
<comment type="similarity">
    <text evidence="1">Belongs to the short-chain dehydrogenases/reductases (SDR) family.</text>
</comment>
<protein>
    <submittedName>
        <fullName evidence="3">SDR family NAD(P)-dependent oxidoreductase</fullName>
        <ecNumber evidence="3">1.1.1.-</ecNumber>
    </submittedName>
</protein>
<name>A0ABD5PU69_9EURY</name>
<dbReference type="InterPro" id="IPR020904">
    <property type="entry name" value="Sc_DH/Rdtase_CS"/>
</dbReference>
<dbReference type="PANTHER" id="PTHR42760:SF133">
    <property type="entry name" value="3-OXOACYL-[ACYL-CARRIER-PROTEIN] REDUCTASE"/>
    <property type="match status" value="1"/>
</dbReference>
<dbReference type="AlphaFoldDB" id="A0ABD5PU69"/>
<sequence length="246" mass="25837">MVRGTDGDRHRRSPRDRRACARSLAERGATVVAGDVADCDAVVADATDLPGTIRAIDADVREPADLDRLVAEATERGDGSLDVLVNNAGVIAREPIDDLAPEQWDEVIETNLTGAYNAISAATPALRASSGAIVTISSLLSHVGYRDRAAYSASKGGLDAMTRALAAELGPDGVRVNAVNPDFIRTEMTRTHLDEGREDAFREKTAIDRLGDPEDVAAVVAFLASDRAAFVSGETILVDGGQAALG</sequence>
<dbReference type="PANTHER" id="PTHR42760">
    <property type="entry name" value="SHORT-CHAIN DEHYDROGENASES/REDUCTASES FAMILY MEMBER"/>
    <property type="match status" value="1"/>
</dbReference>
<dbReference type="CDD" id="cd05233">
    <property type="entry name" value="SDR_c"/>
    <property type="match status" value="1"/>
</dbReference>
<evidence type="ECO:0000313" key="3">
    <source>
        <dbReference type="EMBL" id="MFC4544107.1"/>
    </source>
</evidence>
<dbReference type="Gene3D" id="3.40.50.720">
    <property type="entry name" value="NAD(P)-binding Rossmann-like Domain"/>
    <property type="match status" value="1"/>
</dbReference>
<keyword evidence="2 3" id="KW-0560">Oxidoreductase</keyword>
<evidence type="ECO:0000256" key="2">
    <source>
        <dbReference type="ARBA" id="ARBA00023002"/>
    </source>
</evidence>
<dbReference type="FunFam" id="3.40.50.720:FF:000084">
    <property type="entry name" value="Short-chain dehydrogenase reductase"/>
    <property type="match status" value="1"/>
</dbReference>
<dbReference type="EC" id="1.1.1.-" evidence="3"/>
<dbReference type="Pfam" id="PF13561">
    <property type="entry name" value="adh_short_C2"/>
    <property type="match status" value="1"/>
</dbReference>
<dbReference type="PRINTS" id="PR00080">
    <property type="entry name" value="SDRFAMILY"/>
</dbReference>
<dbReference type="Proteomes" id="UP001595898">
    <property type="component" value="Unassembled WGS sequence"/>
</dbReference>
<evidence type="ECO:0000256" key="1">
    <source>
        <dbReference type="ARBA" id="ARBA00006484"/>
    </source>
</evidence>